<comment type="similarity">
    <text evidence="3">Belongs to the SLD7 family.</text>
</comment>
<dbReference type="eggNOG" id="ENOG502RZIJ">
    <property type="taxonomic scope" value="Eukaryota"/>
</dbReference>
<dbReference type="AlphaFoldDB" id="G8JSY5"/>
<evidence type="ECO:0000256" key="10">
    <source>
        <dbReference type="SAM" id="MobiDB-lite"/>
    </source>
</evidence>
<dbReference type="STRING" id="931890.G8JSY5"/>
<dbReference type="OrthoDB" id="4063051at2759"/>
<evidence type="ECO:0000256" key="1">
    <source>
        <dbReference type="ARBA" id="ARBA00004123"/>
    </source>
</evidence>
<dbReference type="GO" id="GO:0000922">
    <property type="term" value="C:spindle pole"/>
    <property type="evidence" value="ECO:0007669"/>
    <property type="project" value="UniProtKB-SubCell"/>
</dbReference>
<sequence length="333" mass="36523">MTSTWGKWAVLEIAVGQGVTVRDVQLWRESAVTEDSDTSGTMGGVEIGLIAGRFIGSINVEKLPVWVNKTGTYRCYSESWTTCSFFRAKLLRRRHKYRGLVVELSGRNGAAKEYVVFYKQLGADAQLRVCCSNLDLSVKRRLDRKLVVTFATAAATATTTAGNADAADAAAAAAAVTGPTPTSEPASSLPAITISATTATATTATTTTTTPDAEESSTLSPQQPQEPQQTSSLVHIDTVIHRTQLKRTQSSIKLHSLLRKNDHKQQFVSRLSQCILGGLRLRNIPHPQYEKLYKMTYGASEFSFRNELATQQEITFEQIQNCVEILLKLFTRS</sequence>
<keyword evidence="5" id="KW-0963">Cytoplasm</keyword>
<evidence type="ECO:0000256" key="3">
    <source>
        <dbReference type="ARBA" id="ARBA00009044"/>
    </source>
</evidence>
<dbReference type="FunCoup" id="G8JSY5">
    <property type="interactions" value="14"/>
</dbReference>
<dbReference type="KEGG" id="erc:Ecym_4057"/>
<evidence type="ECO:0000313" key="14">
    <source>
        <dbReference type="Proteomes" id="UP000006790"/>
    </source>
</evidence>
<organism evidence="13 14">
    <name type="scientific">Eremothecium cymbalariae (strain CBS 270.75 / DBVPG 7215 / KCTC 17166 / NRRL Y-17582)</name>
    <name type="common">Yeast</name>
    <dbReference type="NCBI Taxonomy" id="931890"/>
    <lineage>
        <taxon>Eukaryota</taxon>
        <taxon>Fungi</taxon>
        <taxon>Dikarya</taxon>
        <taxon>Ascomycota</taxon>
        <taxon>Saccharomycotina</taxon>
        <taxon>Saccharomycetes</taxon>
        <taxon>Saccharomycetales</taxon>
        <taxon>Saccharomycetaceae</taxon>
        <taxon>Eremothecium</taxon>
    </lineage>
</organism>
<evidence type="ECO:0000256" key="2">
    <source>
        <dbReference type="ARBA" id="ARBA00004647"/>
    </source>
</evidence>
<keyword evidence="7" id="KW-0206">Cytoskeleton</keyword>
<evidence type="ECO:0000259" key="12">
    <source>
        <dbReference type="Pfam" id="PF18636"/>
    </source>
</evidence>
<evidence type="ECO:0000313" key="13">
    <source>
        <dbReference type="EMBL" id="AET39138.1"/>
    </source>
</evidence>
<protein>
    <recommendedName>
        <fullName evidence="4">Mitochondrial morphogenesis protein SLD7</fullName>
    </recommendedName>
</protein>
<comment type="subcellular location">
    <subcellularLocation>
        <location evidence="2">Cytoplasm</location>
        <location evidence="2">Cytoskeleton</location>
        <location evidence="2">Spindle pole</location>
    </subcellularLocation>
    <subcellularLocation>
        <location evidence="1">Nucleus</location>
    </subcellularLocation>
</comment>
<dbReference type="InterPro" id="IPR041564">
    <property type="entry name" value="Sld7_N"/>
</dbReference>
<dbReference type="Pfam" id="PF18636">
    <property type="entry name" value="Sld7_N"/>
    <property type="match status" value="1"/>
</dbReference>
<keyword evidence="8" id="KW-0539">Nucleus</keyword>
<dbReference type="GeneID" id="11472383"/>
<proteinExistence type="inferred from homology"/>
<name>G8JSY5_ERECY</name>
<dbReference type="HOGENOM" id="CLU_072105_0_0_1"/>
<dbReference type="GO" id="GO:0005634">
    <property type="term" value="C:nucleus"/>
    <property type="evidence" value="ECO:0007669"/>
    <property type="project" value="UniProtKB-SubCell"/>
</dbReference>
<accession>G8JSY5</accession>
<dbReference type="InterPro" id="IPR041260">
    <property type="entry name" value="Sld7_C"/>
</dbReference>
<feature type="domain" description="Sld7 C-terminal" evidence="11">
    <location>
        <begin position="264"/>
        <end position="331"/>
    </location>
</feature>
<gene>
    <name evidence="13" type="ordered locus">Ecym_4057</name>
</gene>
<reference evidence="14" key="1">
    <citation type="journal article" date="2012" name="G3 (Bethesda)">
        <title>Pichia sorbitophila, an interspecies yeast hybrid reveals early steps of genome resolution following polyploidization.</title>
        <authorList>
            <person name="Leh Louis V."/>
            <person name="Despons L."/>
            <person name="Friedrich A."/>
            <person name="Martin T."/>
            <person name="Durrens P."/>
            <person name="Casaregola S."/>
            <person name="Neuveglise C."/>
            <person name="Fairhead C."/>
            <person name="Marck C."/>
            <person name="Cruz J.A."/>
            <person name="Straub M.L."/>
            <person name="Kugler V."/>
            <person name="Sacerdot C."/>
            <person name="Uzunov Z."/>
            <person name="Thierry A."/>
            <person name="Weiss S."/>
            <person name="Bleykasten C."/>
            <person name="De Montigny J."/>
            <person name="Jacques N."/>
            <person name="Jung P."/>
            <person name="Lemaire M."/>
            <person name="Mallet S."/>
            <person name="Morel G."/>
            <person name="Richard G.F."/>
            <person name="Sarkar A."/>
            <person name="Savel G."/>
            <person name="Schacherer J."/>
            <person name="Seret M.L."/>
            <person name="Talla E."/>
            <person name="Samson G."/>
            <person name="Jubin C."/>
            <person name="Poulain J."/>
            <person name="Vacherie B."/>
            <person name="Barbe V."/>
            <person name="Pelletier E."/>
            <person name="Sherman D.J."/>
            <person name="Westhof E."/>
            <person name="Weissenbach J."/>
            <person name="Baret P.V."/>
            <person name="Wincker P."/>
            <person name="Gaillardin C."/>
            <person name="Dujon B."/>
            <person name="Souciet J.L."/>
        </authorList>
    </citation>
    <scope>NUCLEOTIDE SEQUENCE [LARGE SCALE GENOMIC DNA]</scope>
    <source>
        <strain evidence="14">CBS 270.75 / DBVPG 7215 / KCTC 17166 / NRRL Y-17582</strain>
    </source>
</reference>
<dbReference type="InParanoid" id="G8JSY5"/>
<evidence type="ECO:0000256" key="4">
    <source>
        <dbReference type="ARBA" id="ARBA00017231"/>
    </source>
</evidence>
<dbReference type="RefSeq" id="XP_003645955.1">
    <property type="nucleotide sequence ID" value="XM_003645907.1"/>
</dbReference>
<dbReference type="GO" id="GO:0006260">
    <property type="term" value="P:DNA replication"/>
    <property type="evidence" value="ECO:0007669"/>
    <property type="project" value="UniProtKB-KW"/>
</dbReference>
<keyword evidence="6" id="KW-0235">DNA replication</keyword>
<evidence type="ECO:0000256" key="8">
    <source>
        <dbReference type="ARBA" id="ARBA00023242"/>
    </source>
</evidence>
<dbReference type="EMBL" id="CP002500">
    <property type="protein sequence ID" value="AET39138.1"/>
    <property type="molecule type" value="Genomic_DNA"/>
</dbReference>
<feature type="region of interest" description="Disordered" evidence="10">
    <location>
        <begin position="200"/>
        <end position="232"/>
    </location>
</feature>
<dbReference type="Pfam" id="PF18596">
    <property type="entry name" value="Sld7_C"/>
    <property type="match status" value="1"/>
</dbReference>
<evidence type="ECO:0000259" key="11">
    <source>
        <dbReference type="Pfam" id="PF18596"/>
    </source>
</evidence>
<keyword evidence="14" id="KW-1185">Reference proteome</keyword>
<keyword evidence="9" id="KW-0131">Cell cycle</keyword>
<evidence type="ECO:0000256" key="5">
    <source>
        <dbReference type="ARBA" id="ARBA00022490"/>
    </source>
</evidence>
<evidence type="ECO:0000256" key="7">
    <source>
        <dbReference type="ARBA" id="ARBA00023212"/>
    </source>
</evidence>
<evidence type="ECO:0000256" key="9">
    <source>
        <dbReference type="ARBA" id="ARBA00023306"/>
    </source>
</evidence>
<evidence type="ECO:0000256" key="6">
    <source>
        <dbReference type="ARBA" id="ARBA00022705"/>
    </source>
</evidence>
<dbReference type="Proteomes" id="UP000006790">
    <property type="component" value="Chromosome 4"/>
</dbReference>
<feature type="domain" description="Sld7 N-terminal" evidence="12">
    <location>
        <begin position="6"/>
        <end position="137"/>
    </location>
</feature>